<dbReference type="Gene3D" id="2.60.40.10">
    <property type="entry name" value="Immunoglobulins"/>
    <property type="match status" value="1"/>
</dbReference>
<name>A0A644XTW7_9ZZZZ</name>
<keyword evidence="2" id="KW-0472">Membrane</keyword>
<evidence type="ECO:0000259" key="3">
    <source>
        <dbReference type="Pfam" id="PF07075"/>
    </source>
</evidence>
<dbReference type="Pfam" id="PF07075">
    <property type="entry name" value="NamZ_N"/>
    <property type="match status" value="1"/>
</dbReference>
<dbReference type="PANTHER" id="PTHR42915:SF1">
    <property type="entry name" value="PEPTIDOGLYCAN BETA-N-ACETYLMURAMIDASE NAMZ"/>
    <property type="match status" value="1"/>
</dbReference>
<evidence type="ECO:0000313" key="6">
    <source>
        <dbReference type="EMBL" id="MPM17554.1"/>
    </source>
</evidence>
<accession>A0A644XTW7</accession>
<feature type="region of interest" description="Disordered" evidence="1">
    <location>
        <begin position="505"/>
        <end position="524"/>
    </location>
</feature>
<dbReference type="EMBL" id="VSSQ01002818">
    <property type="protein sequence ID" value="MPM17554.1"/>
    <property type="molecule type" value="Genomic_DNA"/>
</dbReference>
<dbReference type="InterPro" id="IPR013783">
    <property type="entry name" value="Ig-like_fold"/>
</dbReference>
<feature type="transmembrane region" description="Helical" evidence="2">
    <location>
        <begin position="531"/>
        <end position="550"/>
    </location>
</feature>
<keyword evidence="2" id="KW-0812">Transmembrane</keyword>
<dbReference type="PANTHER" id="PTHR42915">
    <property type="entry name" value="HYPOTHETICAL 460 KDA PROTEIN IN FEUA-SIGW INTERGENIC REGION [PRECURSOR]"/>
    <property type="match status" value="1"/>
</dbReference>
<dbReference type="InterPro" id="IPR032179">
    <property type="entry name" value="Cry22Aa_Ig-like"/>
</dbReference>
<sequence>MNLKLKRKLGIITCGFLISTVLFQDKEIKTVNASSNVQVKLGIDNLDKNLDIFEGKKVGLITNPSGVNSNFTSSIDVLYEKTNLTTLFAAEHGIRGNAQAGDSVGNEVDEVTKLPVHSLYGATKKPTAEMLQNVDILAYDMQDVGARFYTYINTLAYAMEACAENDKTFVVFDRPNPIGGEVQGNLLNIDYSSFVGMYPIVQRYGMTVGEYAKFINEEFNINCKLEVVEMEGWTRDMYYDETGLDTWVMPSPNMPTLTTSIVYTGTCVFEGTNVSEGRGTTRPFELIGAPWINPIDLANELNSLNLPGVKFRAASFTPQFSKYSALDTANYPTGKNQVCGGVQLYVTDRDNFNGVKTGYAMLYTVRDMYPDKFQYLSTNFIDKLTGNSYVREGKYTLEELYEIVDKESEEFKAEIENYRIYIPEEPINNVPVITANDKTIKLNEDFNPLKDVTAYDDEDGDLTASIKVEENTVDTSKAGEYIVNYSVSDSEGASTSKKINVTVIKDNEDDNNGNTNNNSGSLPQTGSNVNGSLLLIIISLCMIYMGKVILENKSKKVIDKK</sequence>
<feature type="domain" description="Peptidoglycan beta-N-acetylmuramidase NamZ N-terminal" evidence="3">
    <location>
        <begin position="58"/>
        <end position="257"/>
    </location>
</feature>
<comment type="caution">
    <text evidence="6">The sequence shown here is derived from an EMBL/GenBank/DDBJ whole genome shotgun (WGS) entry which is preliminary data.</text>
</comment>
<feature type="domain" description="Pesticidal crystal protein Cry22Aa Ig-like" evidence="4">
    <location>
        <begin position="435"/>
        <end position="503"/>
    </location>
</feature>
<dbReference type="Gene3D" id="3.90.1150.140">
    <property type="match status" value="1"/>
</dbReference>
<evidence type="ECO:0000256" key="1">
    <source>
        <dbReference type="SAM" id="MobiDB-lite"/>
    </source>
</evidence>
<proteinExistence type="predicted"/>
<dbReference type="AlphaFoldDB" id="A0A644XTW7"/>
<dbReference type="Gene3D" id="3.40.50.12170">
    <property type="entry name" value="Uncharacterised protein PF07075, DUF1343"/>
    <property type="match status" value="1"/>
</dbReference>
<dbReference type="GO" id="GO:0033922">
    <property type="term" value="F:peptidoglycan beta-N-acetylmuramidase activity"/>
    <property type="evidence" value="ECO:0007669"/>
    <property type="project" value="InterPro"/>
</dbReference>
<dbReference type="InterPro" id="IPR008302">
    <property type="entry name" value="NamZ"/>
</dbReference>
<protein>
    <submittedName>
        <fullName evidence="6">Uncharacterized protein</fullName>
    </submittedName>
</protein>
<feature type="domain" description="Peptidoglycan beta-N-acetylmuramidase NamZ C-terminal" evidence="5">
    <location>
        <begin position="261"/>
        <end position="421"/>
    </location>
</feature>
<dbReference type="InterPro" id="IPR048502">
    <property type="entry name" value="NamZ_N"/>
</dbReference>
<gene>
    <name evidence="6" type="ORF">SDC9_63950</name>
</gene>
<reference evidence="6" key="1">
    <citation type="submission" date="2019-08" db="EMBL/GenBank/DDBJ databases">
        <authorList>
            <person name="Kucharzyk K."/>
            <person name="Murdoch R.W."/>
            <person name="Higgins S."/>
            <person name="Loffler F."/>
        </authorList>
    </citation>
    <scope>NUCLEOTIDE SEQUENCE</scope>
</reference>
<dbReference type="Pfam" id="PF20732">
    <property type="entry name" value="NamZ_C"/>
    <property type="match status" value="1"/>
</dbReference>
<evidence type="ECO:0000259" key="5">
    <source>
        <dbReference type="Pfam" id="PF20732"/>
    </source>
</evidence>
<dbReference type="InterPro" id="IPR048503">
    <property type="entry name" value="NamZ_C"/>
</dbReference>
<organism evidence="6">
    <name type="scientific">bioreactor metagenome</name>
    <dbReference type="NCBI Taxonomy" id="1076179"/>
    <lineage>
        <taxon>unclassified sequences</taxon>
        <taxon>metagenomes</taxon>
        <taxon>ecological metagenomes</taxon>
    </lineage>
</organism>
<keyword evidence="2" id="KW-1133">Transmembrane helix</keyword>
<dbReference type="Pfam" id="PF16403">
    <property type="entry name" value="Bact_surface_Ig-like"/>
    <property type="match status" value="1"/>
</dbReference>
<evidence type="ECO:0000256" key="2">
    <source>
        <dbReference type="SAM" id="Phobius"/>
    </source>
</evidence>
<evidence type="ECO:0000259" key="4">
    <source>
        <dbReference type="Pfam" id="PF16403"/>
    </source>
</evidence>